<proteinExistence type="predicted"/>
<dbReference type="Proteomes" id="UP000283766">
    <property type="component" value="Unassembled WGS sequence"/>
</dbReference>
<evidence type="ECO:0000313" key="2">
    <source>
        <dbReference type="EMBL" id="RGZ44247.1"/>
    </source>
</evidence>
<accession>A0A414WHH3</accession>
<dbReference type="Proteomes" id="UP000320533">
    <property type="component" value="Chromosome"/>
</dbReference>
<dbReference type="Pfam" id="PF14902">
    <property type="entry name" value="DUF4494"/>
    <property type="match status" value="1"/>
</dbReference>
<dbReference type="RefSeq" id="WP_117959334.1">
    <property type="nucleotide sequence ID" value="NZ_AP019724.1"/>
</dbReference>
<gene>
    <name evidence="1" type="ORF">Bun01g_22330</name>
    <name evidence="3" type="ORF">DW216_06025</name>
    <name evidence="2" type="ORF">DW988_19260</name>
</gene>
<dbReference type="EMBL" id="QRJL01000002">
    <property type="protein sequence ID" value="RHH33699.1"/>
    <property type="molecule type" value="Genomic_DNA"/>
</dbReference>
<evidence type="ECO:0000313" key="6">
    <source>
        <dbReference type="Proteomes" id="UP000320533"/>
    </source>
</evidence>
<dbReference type="EMBL" id="QSEE01000028">
    <property type="protein sequence ID" value="RGZ44247.1"/>
    <property type="molecule type" value="Genomic_DNA"/>
</dbReference>
<dbReference type="AlphaFoldDB" id="A0A414WHH3"/>
<sequence length="149" mass="17202">MYHNWFESKVRYEKTMENGKVKKVAEPYLVDALSFTEAEARTIEEVTPFISGEFTIMAMKRAAYSETFLFDNGDRFFKCRLAFITLDEKSGAERKTKSTMLVQANDLQQAKDRLVEQMKGTMADYTIEKVEETDIVDVYPYATKEVSGK</sequence>
<evidence type="ECO:0000313" key="3">
    <source>
        <dbReference type="EMBL" id="RHH33699.1"/>
    </source>
</evidence>
<dbReference type="InterPro" id="IPR027848">
    <property type="entry name" value="DUF4494"/>
</dbReference>
<name>A0A414WHH3_BACUN</name>
<dbReference type="Proteomes" id="UP000283684">
    <property type="component" value="Unassembled WGS sequence"/>
</dbReference>
<reference evidence="4 5" key="1">
    <citation type="submission" date="2018-08" db="EMBL/GenBank/DDBJ databases">
        <title>A genome reference for cultivated species of the human gut microbiota.</title>
        <authorList>
            <person name="Zou Y."/>
            <person name="Xue W."/>
            <person name="Luo G."/>
        </authorList>
    </citation>
    <scope>NUCLEOTIDE SEQUENCE [LARGE SCALE GENOMIC DNA]</scope>
    <source>
        <strain evidence="3 5">AM18-14LB</strain>
        <strain evidence="2 4">AM50-4</strain>
    </source>
</reference>
<evidence type="ECO:0000313" key="5">
    <source>
        <dbReference type="Proteomes" id="UP000283766"/>
    </source>
</evidence>
<organism evidence="3 5">
    <name type="scientific">Bacteroides uniformis</name>
    <dbReference type="NCBI Taxonomy" id="820"/>
    <lineage>
        <taxon>Bacteria</taxon>
        <taxon>Pseudomonadati</taxon>
        <taxon>Bacteroidota</taxon>
        <taxon>Bacteroidia</taxon>
        <taxon>Bacteroidales</taxon>
        <taxon>Bacteroidaceae</taxon>
        <taxon>Bacteroides</taxon>
    </lineage>
</organism>
<evidence type="ECO:0000313" key="4">
    <source>
        <dbReference type="Proteomes" id="UP000283684"/>
    </source>
</evidence>
<evidence type="ECO:0000313" key="1">
    <source>
        <dbReference type="EMBL" id="BBK87863.1"/>
    </source>
</evidence>
<dbReference type="EMBL" id="AP019724">
    <property type="protein sequence ID" value="BBK87863.1"/>
    <property type="molecule type" value="Genomic_DNA"/>
</dbReference>
<protein>
    <submittedName>
        <fullName evidence="3">DUF4494 domain-containing protein</fullName>
    </submittedName>
</protein>
<reference evidence="1 6" key="2">
    <citation type="submission" date="2019-06" db="EMBL/GenBank/DDBJ databases">
        <title>Complete genome sequence of Bacteroides uniformis NBRC 113350.</title>
        <authorList>
            <person name="Miura T."/>
            <person name="Furukawa M."/>
            <person name="Shimamura M."/>
            <person name="Ohyama Y."/>
            <person name="Yamazoe A."/>
            <person name="Kawasaki H."/>
        </authorList>
    </citation>
    <scope>NUCLEOTIDE SEQUENCE [LARGE SCALE GENOMIC DNA]</scope>
    <source>
        <strain evidence="1 6">NBRC 113350</strain>
    </source>
</reference>
<dbReference type="KEGG" id="bun:Bun01g_22330"/>